<protein>
    <recommendedName>
        <fullName evidence="1">Integrase core domain-containing protein</fullName>
    </recommendedName>
</protein>
<reference evidence="2" key="3">
    <citation type="submission" date="2025-09" db="UniProtKB">
        <authorList>
            <consortium name="Ensembl"/>
        </authorList>
    </citation>
    <scope>IDENTIFICATION</scope>
</reference>
<dbReference type="Pfam" id="PF24764">
    <property type="entry name" value="rva_4"/>
    <property type="match status" value="1"/>
</dbReference>
<reference evidence="2" key="2">
    <citation type="submission" date="2025-08" db="UniProtKB">
        <authorList>
            <consortium name="Ensembl"/>
        </authorList>
    </citation>
    <scope>IDENTIFICATION</scope>
</reference>
<dbReference type="GeneTree" id="ENSGT01060000253555"/>
<dbReference type="STRING" id="62062.ENSHHUP00000041142"/>
<organism evidence="2 3">
    <name type="scientific">Hucho hucho</name>
    <name type="common">huchen</name>
    <dbReference type="NCBI Taxonomy" id="62062"/>
    <lineage>
        <taxon>Eukaryota</taxon>
        <taxon>Metazoa</taxon>
        <taxon>Chordata</taxon>
        <taxon>Craniata</taxon>
        <taxon>Vertebrata</taxon>
        <taxon>Euteleostomi</taxon>
        <taxon>Actinopterygii</taxon>
        <taxon>Neopterygii</taxon>
        <taxon>Teleostei</taxon>
        <taxon>Protacanthopterygii</taxon>
        <taxon>Salmoniformes</taxon>
        <taxon>Salmonidae</taxon>
        <taxon>Salmoninae</taxon>
        <taxon>Hucho</taxon>
    </lineage>
</organism>
<dbReference type="InterPro" id="IPR058913">
    <property type="entry name" value="Integrase_dom_put"/>
</dbReference>
<name>A0A4W5MRP9_9TELE</name>
<reference evidence="3" key="1">
    <citation type="submission" date="2018-06" db="EMBL/GenBank/DDBJ databases">
        <title>Genome assembly of Danube salmon.</title>
        <authorList>
            <person name="Macqueen D.J."/>
            <person name="Gundappa M.K."/>
        </authorList>
    </citation>
    <scope>NUCLEOTIDE SEQUENCE [LARGE SCALE GENOMIC DNA]</scope>
</reference>
<proteinExistence type="predicted"/>
<sequence>MYLSAATNNRASTVMNSFLEAVNTYGVPSRVRSDEGGEHVQVVHLMVSTRGLNKNSHLTGRSTHNQRIERLWRDVFGGVLDLFYTSFCNLEREDLLNLDEEIHIYALHWSFLPQIQRHLQFFKDGWNQDRLRTEGNPSPLQL</sequence>
<evidence type="ECO:0000313" key="3">
    <source>
        <dbReference type="Proteomes" id="UP000314982"/>
    </source>
</evidence>
<dbReference type="InterPro" id="IPR036397">
    <property type="entry name" value="RNaseH_sf"/>
</dbReference>
<keyword evidence="3" id="KW-1185">Reference proteome</keyword>
<dbReference type="Gene3D" id="3.30.420.10">
    <property type="entry name" value="Ribonuclease H-like superfamily/Ribonuclease H"/>
    <property type="match status" value="1"/>
</dbReference>
<feature type="domain" description="Integrase core" evidence="1">
    <location>
        <begin position="1"/>
        <end position="142"/>
    </location>
</feature>
<dbReference type="Proteomes" id="UP000314982">
    <property type="component" value="Unassembled WGS sequence"/>
</dbReference>
<evidence type="ECO:0000313" key="2">
    <source>
        <dbReference type="Ensembl" id="ENSHHUP00000041142.1"/>
    </source>
</evidence>
<dbReference type="PANTHER" id="PTHR46791">
    <property type="entry name" value="EXPRESSED PROTEIN"/>
    <property type="match status" value="1"/>
</dbReference>
<evidence type="ECO:0000259" key="1">
    <source>
        <dbReference type="Pfam" id="PF24764"/>
    </source>
</evidence>
<accession>A0A4W5MRP9</accession>
<dbReference type="PANTHER" id="PTHR46791:SF4">
    <property type="match status" value="1"/>
</dbReference>
<dbReference type="Ensembl" id="ENSHHUT00000042721.1">
    <property type="protein sequence ID" value="ENSHHUP00000041142.1"/>
    <property type="gene ID" value="ENSHHUG00000025418.1"/>
</dbReference>
<dbReference type="GO" id="GO:0003676">
    <property type="term" value="F:nucleic acid binding"/>
    <property type="evidence" value="ECO:0007669"/>
    <property type="project" value="InterPro"/>
</dbReference>
<dbReference type="AlphaFoldDB" id="A0A4W5MRP9"/>